<name>A0A318SLB1_9BURK</name>
<dbReference type="Pfam" id="PF02597">
    <property type="entry name" value="ThiS"/>
    <property type="match status" value="1"/>
</dbReference>
<dbReference type="PANTHER" id="PTHR33359:SF1">
    <property type="entry name" value="MOLYBDOPTERIN SYNTHASE SULFUR CARRIER SUBUNIT"/>
    <property type="match status" value="1"/>
</dbReference>
<protein>
    <recommendedName>
        <fullName evidence="3">Molybdopterin synthase sulfur carrier subunit</fullName>
    </recommendedName>
</protein>
<sequence length="84" mass="8845">MSKVTLRFFASVREAVGTGTELLETDAATAGQLRDELIARGGAWAESLSHDRAVRVAIDQVLSTESAPLRDGAEVAFFPPVTGG</sequence>
<dbReference type="RefSeq" id="WP_110464736.1">
    <property type="nucleotide sequence ID" value="NZ_JAMOFZ010000003.1"/>
</dbReference>
<dbReference type="CDD" id="cd00754">
    <property type="entry name" value="Ubl_MoaD"/>
    <property type="match status" value="1"/>
</dbReference>
<dbReference type="AlphaFoldDB" id="A0A318SLB1"/>
<dbReference type="GO" id="GO:0000166">
    <property type="term" value="F:nucleotide binding"/>
    <property type="evidence" value="ECO:0007669"/>
    <property type="project" value="UniProtKB-KW"/>
</dbReference>
<dbReference type="OrthoDB" id="9801945at2"/>
<dbReference type="GO" id="GO:1990133">
    <property type="term" value="C:molybdopterin adenylyltransferase complex"/>
    <property type="evidence" value="ECO:0007669"/>
    <property type="project" value="TreeGrafter"/>
</dbReference>
<keyword evidence="1" id="KW-0547">Nucleotide-binding</keyword>
<dbReference type="SUPFAM" id="SSF54285">
    <property type="entry name" value="MoaD/ThiS"/>
    <property type="match status" value="1"/>
</dbReference>
<accession>A0A318SLB1</accession>
<dbReference type="InterPro" id="IPR003749">
    <property type="entry name" value="ThiS/MoaD-like"/>
</dbReference>
<proteinExistence type="inferred from homology"/>
<reference evidence="4 5" key="1">
    <citation type="submission" date="2018-06" db="EMBL/GenBank/DDBJ databases">
        <title>Genomic Encyclopedia of Type Strains, Phase III (KMG-III): the genomes of soil and plant-associated and newly described type strains.</title>
        <authorList>
            <person name="Whitman W."/>
        </authorList>
    </citation>
    <scope>NUCLEOTIDE SEQUENCE [LARGE SCALE GENOMIC DNA]</scope>
    <source>
        <strain evidence="4 5">CECT 7646</strain>
    </source>
</reference>
<dbReference type="PANTHER" id="PTHR33359">
    <property type="entry name" value="MOLYBDOPTERIN SYNTHASE SULFUR CARRIER SUBUNIT"/>
    <property type="match status" value="1"/>
</dbReference>
<evidence type="ECO:0000256" key="2">
    <source>
        <dbReference type="ARBA" id="ARBA00024200"/>
    </source>
</evidence>
<dbReference type="EMBL" id="QJTC01000003">
    <property type="protein sequence ID" value="PYE79250.1"/>
    <property type="molecule type" value="Genomic_DNA"/>
</dbReference>
<gene>
    <name evidence="4" type="ORF">DFQ15_103238</name>
</gene>
<comment type="caution">
    <text evidence="4">The sequence shown here is derived from an EMBL/GenBank/DDBJ whole genome shotgun (WGS) entry which is preliminary data.</text>
</comment>
<evidence type="ECO:0000256" key="1">
    <source>
        <dbReference type="ARBA" id="ARBA00022741"/>
    </source>
</evidence>
<dbReference type="Proteomes" id="UP000247540">
    <property type="component" value="Unassembled WGS sequence"/>
</dbReference>
<dbReference type="InterPro" id="IPR044672">
    <property type="entry name" value="MOCS2A"/>
</dbReference>
<keyword evidence="5" id="KW-1185">Reference proteome</keyword>
<dbReference type="InterPro" id="IPR012675">
    <property type="entry name" value="Beta-grasp_dom_sf"/>
</dbReference>
<organism evidence="4 5">
    <name type="scientific">Xylophilus ampelinus</name>
    <dbReference type="NCBI Taxonomy" id="54067"/>
    <lineage>
        <taxon>Bacteria</taxon>
        <taxon>Pseudomonadati</taxon>
        <taxon>Pseudomonadota</taxon>
        <taxon>Betaproteobacteria</taxon>
        <taxon>Burkholderiales</taxon>
        <taxon>Xylophilus</taxon>
    </lineage>
</organism>
<dbReference type="Gene3D" id="3.10.20.30">
    <property type="match status" value="1"/>
</dbReference>
<evidence type="ECO:0000256" key="3">
    <source>
        <dbReference type="ARBA" id="ARBA00024247"/>
    </source>
</evidence>
<evidence type="ECO:0000313" key="4">
    <source>
        <dbReference type="EMBL" id="PYE79250.1"/>
    </source>
</evidence>
<evidence type="ECO:0000313" key="5">
    <source>
        <dbReference type="Proteomes" id="UP000247540"/>
    </source>
</evidence>
<comment type="similarity">
    <text evidence="2">Belongs to the MoaD family.</text>
</comment>
<dbReference type="GO" id="GO:0006777">
    <property type="term" value="P:Mo-molybdopterin cofactor biosynthetic process"/>
    <property type="evidence" value="ECO:0007669"/>
    <property type="project" value="InterPro"/>
</dbReference>
<dbReference type="InterPro" id="IPR016155">
    <property type="entry name" value="Mopterin_synth/thiamin_S_b"/>
</dbReference>